<accession>A0A3E0D723</accession>
<keyword evidence="2" id="KW-1185">Reference proteome</keyword>
<dbReference type="Proteomes" id="UP000256542">
    <property type="component" value="Unassembled WGS sequence"/>
</dbReference>
<dbReference type="AlphaFoldDB" id="A0A3E0D723"/>
<protein>
    <submittedName>
        <fullName evidence="1">Uncharacterized protein</fullName>
    </submittedName>
</protein>
<reference evidence="1 2" key="1">
    <citation type="submission" date="2018-08" db="EMBL/GenBank/DDBJ databases">
        <title>Genomic Encyclopedia of Type Strains, Phase III (KMG-III): the genomes of soil and plant-associated and newly described type strains.</title>
        <authorList>
            <person name="Whitman W."/>
        </authorList>
    </citation>
    <scope>NUCLEOTIDE SEQUENCE [LARGE SCALE GENOMIC DNA]</scope>
    <source>
        <strain evidence="1 2">CECT 7375</strain>
    </source>
</reference>
<dbReference type="OrthoDB" id="9794201at2"/>
<comment type="caution">
    <text evidence="1">The sequence shown here is derived from an EMBL/GenBank/DDBJ whole genome shotgun (WGS) entry which is preliminary data.</text>
</comment>
<name>A0A3E0D723_9GAMM</name>
<organism evidence="1 2">
    <name type="scientific">Marinomonas pollencensis</name>
    <dbReference type="NCBI Taxonomy" id="491954"/>
    <lineage>
        <taxon>Bacteria</taxon>
        <taxon>Pseudomonadati</taxon>
        <taxon>Pseudomonadota</taxon>
        <taxon>Gammaproteobacteria</taxon>
        <taxon>Oceanospirillales</taxon>
        <taxon>Oceanospirillaceae</taxon>
        <taxon>Marinomonas</taxon>
    </lineage>
</organism>
<dbReference type="InterPro" id="IPR009057">
    <property type="entry name" value="Homeodomain-like_sf"/>
</dbReference>
<dbReference type="EMBL" id="QUNG01000021">
    <property type="protein sequence ID" value="REG78456.1"/>
    <property type="molecule type" value="Genomic_DNA"/>
</dbReference>
<sequence length="290" mass="32025">MRSVNELTSKKRDAVRLRLSGLSLAQVKAQTGLSVPTIIKAVEQFKASGWQGLTPEGRGRKPSLLANSSNQKAAILRVMQRCFQSQPRFVSIDDLLAVYAELYKAVSKKTMLRRLIQLVPERDHSEVFASMGQFIDHASQSFMAQSLAPETVALLARSRRLVLGFHPVLGGCIFYTLDGRGERRFAFYANESAAGLDGNGDESGRHHEATALDGFEGKRSALASGLSEQTLVAQLRVLVQEASAEKPLFVVIKTDSLARYQHLAAWQKANEGRCFLLAQWVLSKCIEKPH</sequence>
<evidence type="ECO:0000313" key="1">
    <source>
        <dbReference type="EMBL" id="REG78456.1"/>
    </source>
</evidence>
<proteinExistence type="predicted"/>
<dbReference type="SUPFAM" id="SSF46689">
    <property type="entry name" value="Homeodomain-like"/>
    <property type="match status" value="1"/>
</dbReference>
<evidence type="ECO:0000313" key="2">
    <source>
        <dbReference type="Proteomes" id="UP000256542"/>
    </source>
</evidence>
<dbReference type="RefSeq" id="WP_115899200.1">
    <property type="nucleotide sequence ID" value="NZ_QUNG01000021.1"/>
</dbReference>
<gene>
    <name evidence="1" type="ORF">DFP81_12111</name>
</gene>